<protein>
    <submittedName>
        <fullName evidence="2">Uncharacterized protein</fullName>
    </submittedName>
</protein>
<dbReference type="AlphaFoldDB" id="A0A2T6BQC9"/>
<dbReference type="EMBL" id="QBKR01000017">
    <property type="protein sequence ID" value="PTX58254.1"/>
    <property type="molecule type" value="Genomic_DNA"/>
</dbReference>
<proteinExistence type="predicted"/>
<evidence type="ECO:0000313" key="3">
    <source>
        <dbReference type="Proteomes" id="UP000244240"/>
    </source>
</evidence>
<accession>A0A2T6BQC9</accession>
<feature type="non-terminal residue" evidence="2">
    <location>
        <position position="1"/>
    </location>
</feature>
<name>A0A2T6BQC9_9BACL</name>
<gene>
    <name evidence="2" type="ORF">C8P63_1171</name>
</gene>
<reference evidence="2 3" key="1">
    <citation type="submission" date="2018-04" db="EMBL/GenBank/DDBJ databases">
        <title>Genomic Encyclopedia of Archaeal and Bacterial Type Strains, Phase II (KMG-II): from individual species to whole genera.</title>
        <authorList>
            <person name="Goeker M."/>
        </authorList>
    </citation>
    <scope>NUCLEOTIDE SEQUENCE [LARGE SCALE GENOMIC DNA]</scope>
    <source>
        <strain evidence="2 3">DSM 45787</strain>
    </source>
</reference>
<organism evidence="2 3">
    <name type="scientific">Melghirimyces profundicolus</name>
    <dbReference type="NCBI Taxonomy" id="1242148"/>
    <lineage>
        <taxon>Bacteria</taxon>
        <taxon>Bacillati</taxon>
        <taxon>Bacillota</taxon>
        <taxon>Bacilli</taxon>
        <taxon>Bacillales</taxon>
        <taxon>Thermoactinomycetaceae</taxon>
        <taxon>Melghirimyces</taxon>
    </lineage>
</organism>
<keyword evidence="3" id="KW-1185">Reference proteome</keyword>
<comment type="caution">
    <text evidence="2">The sequence shown here is derived from an EMBL/GenBank/DDBJ whole genome shotgun (WGS) entry which is preliminary data.</text>
</comment>
<evidence type="ECO:0000313" key="2">
    <source>
        <dbReference type="EMBL" id="PTX58254.1"/>
    </source>
</evidence>
<feature type="region of interest" description="Disordered" evidence="1">
    <location>
        <begin position="42"/>
        <end position="65"/>
    </location>
</feature>
<dbReference type="Proteomes" id="UP000244240">
    <property type="component" value="Unassembled WGS sequence"/>
</dbReference>
<evidence type="ECO:0000256" key="1">
    <source>
        <dbReference type="SAM" id="MobiDB-lite"/>
    </source>
</evidence>
<sequence length="163" mass="17182">HSQSTSLAGVASLPGLAMHSQSTSLAGVASLPVSLCTHRAQVSPGSLSPGLAMHSTEHKSRRGRSLPVSLCTHRAQVSPGSLSPGLAMHSQSTSLAGVASSEPRHLGKRTLFFKRTFFPTSSQRLSRIRVTGPSLVSSTCIIAPNTPVSTGTPWDNSCWLNRW</sequence>